<sequence>MTLVDALRDPRTLLGPWVFERVITDRLADEVIEVSGTLTLSEEQGGRVRWAEAGVMRRGSAQLEVFRTLFVVEREDGWLVTFDDGRDFHPWSPGAEVVHLCGEDTYAGLVEATGLGEPAGGAGRRWQVTWRVSGPRKDYLMVTRLTSA</sequence>
<evidence type="ECO:0000313" key="2">
    <source>
        <dbReference type="EMBL" id="TKI60805.1"/>
    </source>
</evidence>
<dbReference type="EMBL" id="SZPY01000004">
    <property type="protein sequence ID" value="TKI60805.1"/>
    <property type="molecule type" value="Genomic_DNA"/>
</dbReference>
<comment type="caution">
    <text evidence="2">The sequence shown here is derived from an EMBL/GenBank/DDBJ whole genome shotgun (WGS) entry which is preliminary data.</text>
</comment>
<dbReference type="InterPro" id="IPR045632">
    <property type="entry name" value="DUF6314"/>
</dbReference>
<dbReference type="OrthoDB" id="3296280at2"/>
<gene>
    <name evidence="2" type="ORF">FC770_14940</name>
</gene>
<name>A0A4U2YJX8_9ACTN</name>
<dbReference type="Pfam" id="PF19834">
    <property type="entry name" value="DUF6314"/>
    <property type="match status" value="1"/>
</dbReference>
<dbReference type="AlphaFoldDB" id="A0A4U2YJX8"/>
<organism evidence="2 3">
    <name type="scientific">Nocardioides jishulii</name>
    <dbReference type="NCBI Taxonomy" id="2575440"/>
    <lineage>
        <taxon>Bacteria</taxon>
        <taxon>Bacillati</taxon>
        <taxon>Actinomycetota</taxon>
        <taxon>Actinomycetes</taxon>
        <taxon>Propionibacteriales</taxon>
        <taxon>Nocardioidaceae</taxon>
        <taxon>Nocardioides</taxon>
    </lineage>
</organism>
<accession>A0A4U2YJX8</accession>
<dbReference type="Proteomes" id="UP000307808">
    <property type="component" value="Unassembled WGS sequence"/>
</dbReference>
<evidence type="ECO:0000259" key="1">
    <source>
        <dbReference type="Pfam" id="PF19834"/>
    </source>
</evidence>
<keyword evidence="3" id="KW-1185">Reference proteome</keyword>
<feature type="domain" description="DUF6314" evidence="1">
    <location>
        <begin position="13"/>
        <end position="146"/>
    </location>
</feature>
<dbReference type="RefSeq" id="WP_137067111.1">
    <property type="nucleotide sequence ID" value="NZ_CP040748.1"/>
</dbReference>
<evidence type="ECO:0000313" key="3">
    <source>
        <dbReference type="Proteomes" id="UP000307808"/>
    </source>
</evidence>
<reference evidence="2 3" key="1">
    <citation type="submission" date="2019-04" db="EMBL/GenBank/DDBJ databases">
        <authorList>
            <person name="Dong K."/>
        </authorList>
    </citation>
    <scope>NUCLEOTIDE SEQUENCE [LARGE SCALE GENOMIC DNA]</scope>
    <source>
        <strain evidence="3">dk3543</strain>
    </source>
</reference>
<protein>
    <recommendedName>
        <fullName evidence="1">DUF6314 domain-containing protein</fullName>
    </recommendedName>
</protein>
<proteinExistence type="predicted"/>